<protein>
    <recommendedName>
        <fullName evidence="3 11">Chorismate synthase</fullName>
        <shortName evidence="11">CS</shortName>
        <ecNumber evidence="3 11">4.2.3.5</ecNumber>
    </recommendedName>
    <alternativeName>
        <fullName evidence="11">5-enolpyruvylshikimate-3-phosphate phospholyase</fullName>
    </alternativeName>
</protein>
<proteinExistence type="inferred from homology"/>
<dbReference type="GO" id="GO:0008652">
    <property type="term" value="P:amino acid biosynthetic process"/>
    <property type="evidence" value="ECO:0007669"/>
    <property type="project" value="UniProtKB-KW"/>
</dbReference>
<keyword evidence="13" id="KW-1185">Reference proteome</keyword>
<feature type="binding site" evidence="11">
    <location>
        <begin position="131"/>
        <end position="133"/>
    </location>
    <ligand>
        <name>FMN</name>
        <dbReference type="ChEBI" id="CHEBI:58210"/>
    </ligand>
</feature>
<dbReference type="Pfam" id="PF01264">
    <property type="entry name" value="Chorismate_synt"/>
    <property type="match status" value="1"/>
</dbReference>
<dbReference type="FunFam" id="3.60.150.10:FF:000002">
    <property type="entry name" value="Chorismate synthase"/>
    <property type="match status" value="1"/>
</dbReference>
<name>A0A226BX78_9FIRM</name>
<dbReference type="NCBIfam" id="TIGR00033">
    <property type="entry name" value="aroC"/>
    <property type="match status" value="1"/>
</dbReference>
<evidence type="ECO:0000313" key="12">
    <source>
        <dbReference type="EMBL" id="OWZ83606.1"/>
    </source>
</evidence>
<dbReference type="PANTHER" id="PTHR21085">
    <property type="entry name" value="CHORISMATE SYNTHASE"/>
    <property type="match status" value="1"/>
</dbReference>
<dbReference type="GO" id="GO:0005829">
    <property type="term" value="C:cytosol"/>
    <property type="evidence" value="ECO:0007669"/>
    <property type="project" value="TreeGrafter"/>
</dbReference>
<dbReference type="PIRSF" id="PIRSF001456">
    <property type="entry name" value="Chorismate_synth"/>
    <property type="match status" value="1"/>
</dbReference>
<evidence type="ECO:0000256" key="9">
    <source>
        <dbReference type="ARBA" id="ARBA00023141"/>
    </source>
</evidence>
<dbReference type="PROSITE" id="PS00789">
    <property type="entry name" value="CHORISMATE_SYNTHASE_3"/>
    <property type="match status" value="1"/>
</dbReference>
<dbReference type="UniPathway" id="UPA00053">
    <property type="reaction ID" value="UER00090"/>
</dbReference>
<evidence type="ECO:0000313" key="13">
    <source>
        <dbReference type="Proteomes" id="UP000214588"/>
    </source>
</evidence>
<comment type="cofactor">
    <cofactor evidence="11">
        <name>FMNH2</name>
        <dbReference type="ChEBI" id="CHEBI:57618"/>
    </cofactor>
    <text evidence="11">Reduced FMN (FMNH(2)).</text>
</comment>
<comment type="pathway">
    <text evidence="1 11">Metabolic intermediate biosynthesis; chorismate biosynthesis; chorismate from D-erythrose 4-phosphate and phosphoenolpyruvate: step 7/7.</text>
</comment>
<dbReference type="SUPFAM" id="SSF103263">
    <property type="entry name" value="Chorismate synthase, AroC"/>
    <property type="match status" value="1"/>
</dbReference>
<evidence type="ECO:0000256" key="1">
    <source>
        <dbReference type="ARBA" id="ARBA00005044"/>
    </source>
</evidence>
<comment type="caution">
    <text evidence="12">The sequence shown here is derived from an EMBL/GenBank/DDBJ whole genome shotgun (WGS) entry which is preliminary data.</text>
</comment>
<dbReference type="InterPro" id="IPR035904">
    <property type="entry name" value="Chorismate_synth_AroC_sf"/>
</dbReference>
<feature type="binding site" evidence="11">
    <location>
        <begin position="312"/>
        <end position="316"/>
    </location>
    <ligand>
        <name>FMN</name>
        <dbReference type="ChEBI" id="CHEBI:58210"/>
    </ligand>
</feature>
<organism evidence="12 13">
    <name type="scientific">Natranaerobius trueperi</name>
    <dbReference type="NCBI Taxonomy" id="759412"/>
    <lineage>
        <taxon>Bacteria</taxon>
        <taxon>Bacillati</taxon>
        <taxon>Bacillota</taxon>
        <taxon>Clostridia</taxon>
        <taxon>Natranaerobiales</taxon>
        <taxon>Natranaerobiaceae</taxon>
        <taxon>Natranaerobius</taxon>
    </lineage>
</organism>
<accession>A0A226BX78</accession>
<dbReference type="GO" id="GO:0004107">
    <property type="term" value="F:chorismate synthase activity"/>
    <property type="evidence" value="ECO:0007669"/>
    <property type="project" value="UniProtKB-UniRule"/>
</dbReference>
<keyword evidence="5 11" id="KW-0285">Flavoprotein</keyword>
<dbReference type="GO" id="GO:0009423">
    <property type="term" value="P:chorismate biosynthetic process"/>
    <property type="evidence" value="ECO:0007669"/>
    <property type="project" value="UniProtKB-UniRule"/>
</dbReference>
<evidence type="ECO:0000256" key="4">
    <source>
        <dbReference type="ARBA" id="ARBA00022605"/>
    </source>
</evidence>
<dbReference type="AlphaFoldDB" id="A0A226BX78"/>
<sequence length="389" mass="42825">MSLRYLSGGESHGLALTAIIEGFWANVEINLEKINLDLKRRQSGYGRGGRMRIENDELKIISGLRQGLTLGSPITIQINNKDFQNWEKIMDPIFDHNLKENRIISRPRPGHVDLVGGLKYQHKDLRNVLERSSARGTAIRVAVGSICKQVLEEIGIKIISYVTQIGKKSITDNIKEDFEDIFNNAEQSEVRCPDLQTSNEIKGEIDKAGSKGETLGGVFEVVVLNSPPGLGSYVHFDRKLDAILSGALMSLQGIKGVEIGLGFEAANSYGSQVHDEIFYSETSGFYRERNNAGGIEGGVSNGEPIVLRCAMKPIPTLSHPLRSVDFISKEPFDAQIERSDVCAVPAASVVGESIIAFEIAKVLKEKFGGDSLDELKENVNSYLNYLEEV</sequence>
<dbReference type="PROSITE" id="PS00788">
    <property type="entry name" value="CHORISMATE_SYNTHASE_2"/>
    <property type="match status" value="1"/>
</dbReference>
<evidence type="ECO:0000256" key="11">
    <source>
        <dbReference type="HAMAP-Rule" id="MF_00300"/>
    </source>
</evidence>
<dbReference type="Proteomes" id="UP000214588">
    <property type="component" value="Unassembled WGS sequence"/>
</dbReference>
<evidence type="ECO:0000256" key="5">
    <source>
        <dbReference type="ARBA" id="ARBA00022630"/>
    </source>
</evidence>
<dbReference type="RefSeq" id="WP_089023727.1">
    <property type="nucleotide sequence ID" value="NZ_NIQC01000015.1"/>
</dbReference>
<evidence type="ECO:0000256" key="3">
    <source>
        <dbReference type="ARBA" id="ARBA00013036"/>
    </source>
</evidence>
<evidence type="ECO:0000256" key="10">
    <source>
        <dbReference type="ARBA" id="ARBA00023239"/>
    </source>
</evidence>
<dbReference type="InterPro" id="IPR000408">
    <property type="entry name" value="Reg_chr_condens"/>
</dbReference>
<keyword evidence="10 11" id="KW-0456">Lyase</keyword>
<dbReference type="NCBIfam" id="NF003793">
    <property type="entry name" value="PRK05382.1"/>
    <property type="match status" value="1"/>
</dbReference>
<comment type="similarity">
    <text evidence="2 11">Belongs to the chorismate synthase family.</text>
</comment>
<keyword evidence="8 11" id="KW-0521">NADP</keyword>
<dbReference type="HAMAP" id="MF_00300">
    <property type="entry name" value="Chorismate_synth"/>
    <property type="match status" value="1"/>
</dbReference>
<evidence type="ECO:0000256" key="6">
    <source>
        <dbReference type="ARBA" id="ARBA00022643"/>
    </source>
</evidence>
<dbReference type="InterPro" id="IPR020541">
    <property type="entry name" value="Chorismate_synthase_CS"/>
</dbReference>
<feature type="binding site" evidence="11">
    <location>
        <position position="41"/>
    </location>
    <ligand>
        <name>NADP(+)</name>
        <dbReference type="ChEBI" id="CHEBI:58349"/>
    </ligand>
</feature>
<evidence type="ECO:0000256" key="2">
    <source>
        <dbReference type="ARBA" id="ARBA00008014"/>
    </source>
</evidence>
<evidence type="ECO:0000256" key="8">
    <source>
        <dbReference type="ARBA" id="ARBA00022857"/>
    </source>
</evidence>
<feature type="binding site" evidence="11">
    <location>
        <position position="47"/>
    </location>
    <ligand>
        <name>NADP(+)</name>
        <dbReference type="ChEBI" id="CHEBI:58349"/>
    </ligand>
</feature>
<evidence type="ECO:0000256" key="7">
    <source>
        <dbReference type="ARBA" id="ARBA00022827"/>
    </source>
</evidence>
<feature type="binding site" evidence="11">
    <location>
        <position position="338"/>
    </location>
    <ligand>
        <name>FMN</name>
        <dbReference type="ChEBI" id="CHEBI:58210"/>
    </ligand>
</feature>
<dbReference type="OrthoDB" id="9771806at2"/>
<dbReference type="EMBL" id="NIQC01000015">
    <property type="protein sequence ID" value="OWZ83606.1"/>
    <property type="molecule type" value="Genomic_DNA"/>
</dbReference>
<comment type="function">
    <text evidence="11">Catalyzes the anti-1,4-elimination of the C-3 phosphate and the C-6 proR hydrogen from 5-enolpyruvylshikimate-3-phosphate (EPSP) to yield chorismate, which is the branch point compound that serves as the starting substrate for the three terminal pathways of aromatic amino acid biosynthesis. This reaction introduces a second double bond into the aromatic ring system.</text>
</comment>
<dbReference type="GO" id="GO:0009073">
    <property type="term" value="P:aromatic amino acid family biosynthetic process"/>
    <property type="evidence" value="ECO:0007669"/>
    <property type="project" value="UniProtKB-KW"/>
</dbReference>
<dbReference type="PROSITE" id="PS00626">
    <property type="entry name" value="RCC1_2"/>
    <property type="match status" value="1"/>
</dbReference>
<dbReference type="EC" id="4.2.3.5" evidence="3 11"/>
<feature type="binding site" evidence="11">
    <location>
        <position position="297"/>
    </location>
    <ligand>
        <name>FMN</name>
        <dbReference type="ChEBI" id="CHEBI:58210"/>
    </ligand>
</feature>
<comment type="catalytic activity">
    <reaction evidence="11">
        <text>5-O-(1-carboxyvinyl)-3-phosphoshikimate = chorismate + phosphate</text>
        <dbReference type="Rhea" id="RHEA:21020"/>
        <dbReference type="ChEBI" id="CHEBI:29748"/>
        <dbReference type="ChEBI" id="CHEBI:43474"/>
        <dbReference type="ChEBI" id="CHEBI:57701"/>
        <dbReference type="EC" id="4.2.3.5"/>
    </reaction>
</comment>
<gene>
    <name evidence="11" type="primary">aroC</name>
    <name evidence="12" type="ORF">CDO51_07805</name>
</gene>
<keyword evidence="9 11" id="KW-0057">Aromatic amino acid biosynthesis</keyword>
<dbReference type="InterPro" id="IPR000453">
    <property type="entry name" value="Chorismate_synth"/>
</dbReference>
<dbReference type="GO" id="GO:0010181">
    <property type="term" value="F:FMN binding"/>
    <property type="evidence" value="ECO:0007669"/>
    <property type="project" value="TreeGrafter"/>
</dbReference>
<keyword evidence="7 11" id="KW-0274">FAD</keyword>
<comment type="subunit">
    <text evidence="11">Homotetramer.</text>
</comment>
<reference evidence="12 13" key="1">
    <citation type="submission" date="2017-06" db="EMBL/GenBank/DDBJ databases">
        <title>Draft Genome Sequence of Natranaerobius trueperi halophilic, alkalithermophilic bacteria from soda lakes.</title>
        <authorList>
            <person name="Zhao B."/>
        </authorList>
    </citation>
    <scope>NUCLEOTIDE SEQUENCE [LARGE SCALE GENOMIC DNA]</scope>
    <source>
        <strain evidence="12 13">DSM 18760</strain>
    </source>
</reference>
<feature type="binding site" evidence="11">
    <location>
        <begin position="252"/>
        <end position="253"/>
    </location>
    <ligand>
        <name>FMN</name>
        <dbReference type="ChEBI" id="CHEBI:58210"/>
    </ligand>
</feature>
<keyword evidence="4 11" id="KW-0028">Amino-acid biosynthesis</keyword>
<dbReference type="PANTHER" id="PTHR21085:SF0">
    <property type="entry name" value="CHORISMATE SYNTHASE"/>
    <property type="match status" value="1"/>
</dbReference>
<dbReference type="Gene3D" id="3.60.150.10">
    <property type="entry name" value="Chorismate synthase AroC"/>
    <property type="match status" value="1"/>
</dbReference>
<keyword evidence="6 11" id="KW-0288">FMN</keyword>